<dbReference type="GeneID" id="106125663"/>
<organism evidence="1">
    <name type="scientific">Papilio xuthus</name>
    <name type="common">Asian swallowtail butterfly</name>
    <dbReference type="NCBI Taxonomy" id="66420"/>
    <lineage>
        <taxon>Eukaryota</taxon>
        <taxon>Metazoa</taxon>
        <taxon>Ecdysozoa</taxon>
        <taxon>Arthropoda</taxon>
        <taxon>Hexapoda</taxon>
        <taxon>Insecta</taxon>
        <taxon>Pterygota</taxon>
        <taxon>Neoptera</taxon>
        <taxon>Endopterygota</taxon>
        <taxon>Lepidoptera</taxon>
        <taxon>Glossata</taxon>
        <taxon>Ditrysia</taxon>
        <taxon>Papilionoidea</taxon>
        <taxon>Papilionidae</taxon>
        <taxon>Papilioninae</taxon>
        <taxon>Papilio</taxon>
    </lineage>
</organism>
<evidence type="ECO:0000313" key="1">
    <source>
        <dbReference type="RefSeq" id="XP_013178396.1"/>
    </source>
</evidence>
<gene>
    <name evidence="1" type="primary">LOC106125663</name>
</gene>
<dbReference type="Proteomes" id="UP000694872">
    <property type="component" value="Unplaced"/>
</dbReference>
<name>A0AAJ6ZSH6_PAPXU</name>
<dbReference type="RefSeq" id="XP_013178396.1">
    <property type="nucleotide sequence ID" value="XM_013322942.1"/>
</dbReference>
<sequence length="97" mass="10226">MEEEMTSLSLAYLLFLPHQCSEPGSARLSAEDIVSVANGGAVTPSGALRHYLAPPPPPATPPAALAPPLSLSARSLRHAPCDCLPQHPIPPPELFHF</sequence>
<dbReference type="KEGG" id="pxu:106125663"/>
<proteinExistence type="predicted"/>
<dbReference type="AlphaFoldDB" id="A0AAJ6ZSH6"/>
<protein>
    <submittedName>
        <fullName evidence="1">Uncharacterized protein LOC106125663</fullName>
    </submittedName>
</protein>
<reference evidence="1" key="1">
    <citation type="submission" date="2025-08" db="UniProtKB">
        <authorList>
            <consortium name="RefSeq"/>
        </authorList>
    </citation>
    <scope>IDENTIFICATION</scope>
</reference>
<accession>A0AAJ6ZSH6</accession>